<dbReference type="RefSeq" id="WP_175550949.1">
    <property type="nucleotide sequence ID" value="NZ_FQXU01000029.1"/>
</dbReference>
<keyword evidence="1" id="KW-0732">Signal</keyword>
<evidence type="ECO:0000313" key="2">
    <source>
        <dbReference type="EMBL" id="SHI97265.1"/>
    </source>
</evidence>
<name>A0A1M6FHV9_9CLOT</name>
<dbReference type="AlphaFoldDB" id="A0A1M6FHV9"/>
<sequence length="107" mass="12205">MIKIKRNLVKILIVVLCITPFNFRNVQAEEGRRVDYSVTSNISPMLYIDNPTYNSTISNKSSFVVRGWAVNKSGIKEVKIYLNNIYIGNATVGMSRPDVRNAYPEYI</sequence>
<organism evidence="2 3">
    <name type="scientific">Clostridium intestinale DSM 6191</name>
    <dbReference type="NCBI Taxonomy" id="1121320"/>
    <lineage>
        <taxon>Bacteria</taxon>
        <taxon>Bacillati</taxon>
        <taxon>Bacillota</taxon>
        <taxon>Clostridia</taxon>
        <taxon>Eubacteriales</taxon>
        <taxon>Clostridiaceae</taxon>
        <taxon>Clostridium</taxon>
    </lineage>
</organism>
<feature type="non-terminal residue" evidence="2">
    <location>
        <position position="107"/>
    </location>
</feature>
<reference evidence="2 3" key="1">
    <citation type="submission" date="2016-11" db="EMBL/GenBank/DDBJ databases">
        <authorList>
            <person name="Jaros S."/>
            <person name="Januszkiewicz K."/>
            <person name="Wedrychowicz H."/>
        </authorList>
    </citation>
    <scope>NUCLEOTIDE SEQUENCE [LARGE SCALE GENOMIC DNA]</scope>
    <source>
        <strain evidence="2 3">DSM 6191</strain>
    </source>
</reference>
<dbReference type="Proteomes" id="UP000184241">
    <property type="component" value="Unassembled WGS sequence"/>
</dbReference>
<evidence type="ECO:0000313" key="3">
    <source>
        <dbReference type="Proteomes" id="UP000184241"/>
    </source>
</evidence>
<dbReference type="EMBL" id="FQXU01000029">
    <property type="protein sequence ID" value="SHI97265.1"/>
    <property type="molecule type" value="Genomic_DNA"/>
</dbReference>
<proteinExistence type="predicted"/>
<accession>A0A1M6FHV9</accession>
<evidence type="ECO:0000256" key="1">
    <source>
        <dbReference type="SAM" id="SignalP"/>
    </source>
</evidence>
<dbReference type="Pfam" id="PF17957">
    <property type="entry name" value="Big_7"/>
    <property type="match status" value="1"/>
</dbReference>
<protein>
    <submittedName>
        <fullName evidence="2">Uncharacterized protein</fullName>
    </submittedName>
</protein>
<gene>
    <name evidence="2" type="ORF">SAMN02745941_04642</name>
</gene>
<feature type="signal peptide" evidence="1">
    <location>
        <begin position="1"/>
        <end position="28"/>
    </location>
</feature>
<feature type="chain" id="PRO_5012477654" evidence="1">
    <location>
        <begin position="29"/>
        <end position="107"/>
    </location>
</feature>